<sequence>VKVNICEQCRYHLQISTSNRTELSIETDTWEPTDEDMVSLDPIEFIWKRNIPKIISILNKDRFNRGTIEYTTKEFSPLIMCASKGAHMQKGSLSLMQMNKYRFRYMIINPIKVLTSPAACGVTTSFNMLRGMTIIELSVYIAFAIERVIEQILNNIVPDDSLWAMITRTLSQV</sequence>
<feature type="non-terminal residue" evidence="1">
    <location>
        <position position="173"/>
    </location>
</feature>
<name>A0AAD5DBE9_AMBAR</name>
<dbReference type="GO" id="GO:2001295">
    <property type="term" value="P:malonyl-CoA biosynthetic process"/>
    <property type="evidence" value="ECO:0007669"/>
    <property type="project" value="TreeGrafter"/>
</dbReference>
<comment type="caution">
    <text evidence="1">The sequence shown here is derived from an EMBL/GenBank/DDBJ whole genome shotgun (WGS) entry which is preliminary data.</text>
</comment>
<accession>A0AAD5DBE9</accession>
<protein>
    <submittedName>
        <fullName evidence="1">Uncharacterized protein</fullName>
    </submittedName>
</protein>
<dbReference type="GO" id="GO:0006633">
    <property type="term" value="P:fatty acid biosynthetic process"/>
    <property type="evidence" value="ECO:0007669"/>
    <property type="project" value="TreeGrafter"/>
</dbReference>
<gene>
    <name evidence="1" type="ORF">M8C21_007192</name>
</gene>
<evidence type="ECO:0000313" key="2">
    <source>
        <dbReference type="Proteomes" id="UP001206925"/>
    </source>
</evidence>
<feature type="non-terminal residue" evidence="1">
    <location>
        <position position="1"/>
    </location>
</feature>
<reference evidence="1" key="1">
    <citation type="submission" date="2022-06" db="EMBL/GenBank/DDBJ databases">
        <title>Uncovering the hologenomic basis of an extraordinary plant invasion.</title>
        <authorList>
            <person name="Bieker V.C."/>
            <person name="Martin M.D."/>
            <person name="Gilbert T."/>
            <person name="Hodgins K."/>
            <person name="Battlay P."/>
            <person name="Petersen B."/>
            <person name="Wilson J."/>
        </authorList>
    </citation>
    <scope>NUCLEOTIDE SEQUENCE</scope>
    <source>
        <strain evidence="1">AA19_3_7</strain>
        <tissue evidence="1">Leaf</tissue>
    </source>
</reference>
<dbReference type="Proteomes" id="UP001206925">
    <property type="component" value="Unassembled WGS sequence"/>
</dbReference>
<dbReference type="AlphaFoldDB" id="A0AAD5DBE9"/>
<proteinExistence type="predicted"/>
<evidence type="ECO:0000313" key="1">
    <source>
        <dbReference type="EMBL" id="KAI7756304.1"/>
    </source>
</evidence>
<dbReference type="PANTHER" id="PTHR42995">
    <property type="entry name" value="ACETYL-COENZYME A CARBOXYLASE CARBOXYL TRANSFERASE SUBUNIT BETA, CHLOROPLASTIC"/>
    <property type="match status" value="1"/>
</dbReference>
<organism evidence="1 2">
    <name type="scientific">Ambrosia artemisiifolia</name>
    <name type="common">Common ragweed</name>
    <dbReference type="NCBI Taxonomy" id="4212"/>
    <lineage>
        <taxon>Eukaryota</taxon>
        <taxon>Viridiplantae</taxon>
        <taxon>Streptophyta</taxon>
        <taxon>Embryophyta</taxon>
        <taxon>Tracheophyta</taxon>
        <taxon>Spermatophyta</taxon>
        <taxon>Magnoliopsida</taxon>
        <taxon>eudicotyledons</taxon>
        <taxon>Gunneridae</taxon>
        <taxon>Pentapetalae</taxon>
        <taxon>asterids</taxon>
        <taxon>campanulids</taxon>
        <taxon>Asterales</taxon>
        <taxon>Asteraceae</taxon>
        <taxon>Asteroideae</taxon>
        <taxon>Heliantheae alliance</taxon>
        <taxon>Heliantheae</taxon>
        <taxon>Ambrosia</taxon>
    </lineage>
</organism>
<dbReference type="SUPFAM" id="SSF52096">
    <property type="entry name" value="ClpP/crotonase"/>
    <property type="match status" value="1"/>
</dbReference>
<dbReference type="InterPro" id="IPR029045">
    <property type="entry name" value="ClpP/crotonase-like_dom_sf"/>
</dbReference>
<dbReference type="EMBL" id="JAMZMK010000469">
    <property type="protein sequence ID" value="KAI7756304.1"/>
    <property type="molecule type" value="Genomic_DNA"/>
</dbReference>
<dbReference type="Gene3D" id="3.90.226.10">
    <property type="entry name" value="2-enoyl-CoA Hydratase, Chain A, domain 1"/>
    <property type="match status" value="2"/>
</dbReference>
<dbReference type="PANTHER" id="PTHR42995:SF5">
    <property type="entry name" value="ACETYL-COENZYME A CARBOXYLASE CARBOXYL TRANSFERASE SUBUNIT BETA, CHLOROPLASTIC"/>
    <property type="match status" value="1"/>
</dbReference>
<dbReference type="GO" id="GO:0003989">
    <property type="term" value="F:acetyl-CoA carboxylase activity"/>
    <property type="evidence" value="ECO:0007669"/>
    <property type="project" value="TreeGrafter"/>
</dbReference>
<keyword evidence="2" id="KW-1185">Reference proteome</keyword>